<dbReference type="AlphaFoldDB" id="F0U5U5"/>
<evidence type="ECO:0000313" key="2">
    <source>
        <dbReference type="Proteomes" id="UP000008142"/>
    </source>
</evidence>
<organism evidence="2">
    <name type="scientific">Ajellomyces capsulatus (strain H88)</name>
    <name type="common">Darling's disease fungus</name>
    <name type="synonym">Histoplasma capsulatum</name>
    <dbReference type="NCBI Taxonomy" id="544711"/>
    <lineage>
        <taxon>Eukaryota</taxon>
        <taxon>Fungi</taxon>
        <taxon>Dikarya</taxon>
        <taxon>Ascomycota</taxon>
        <taxon>Pezizomycotina</taxon>
        <taxon>Eurotiomycetes</taxon>
        <taxon>Eurotiomycetidae</taxon>
        <taxon>Onygenales</taxon>
        <taxon>Ajellomycetaceae</taxon>
        <taxon>Histoplasma</taxon>
    </lineage>
</organism>
<proteinExistence type="predicted"/>
<gene>
    <name evidence="1" type="ORF">HCEG_01542</name>
</gene>
<evidence type="ECO:0000313" key="1">
    <source>
        <dbReference type="EMBL" id="EGC42180.1"/>
    </source>
</evidence>
<protein>
    <submittedName>
        <fullName evidence="1">Predicted protein</fullName>
    </submittedName>
</protein>
<dbReference type="OMA" id="LPPCHIA"/>
<reference evidence="2" key="1">
    <citation type="submission" date="2008-07" db="EMBL/GenBank/DDBJ databases">
        <title>Annotation of Ajellomyces capsulatus strain H88.</title>
        <authorList>
            <person name="Champion M."/>
            <person name="Cuomo C."/>
            <person name="Ma L.-J."/>
            <person name="Henn M.R."/>
            <person name="Sil A."/>
            <person name="Goldman B."/>
            <person name="Young S.K."/>
            <person name="Kodira C.D."/>
            <person name="Zeng Q."/>
            <person name="Koehrsen M."/>
            <person name="Alvarado L."/>
            <person name="Berlin A."/>
            <person name="Borenstein D."/>
            <person name="Chen Z."/>
            <person name="Engels R."/>
            <person name="Freedman E."/>
            <person name="Gellesch M."/>
            <person name="Goldberg J."/>
            <person name="Griggs A."/>
            <person name="Gujja S."/>
            <person name="Heiman D."/>
            <person name="Hepburn T."/>
            <person name="Howarth C."/>
            <person name="Jen D."/>
            <person name="Larson L."/>
            <person name="Lewis B."/>
            <person name="Mehta T."/>
            <person name="Park D."/>
            <person name="Pearson M."/>
            <person name="Roberts A."/>
            <person name="Saif S."/>
            <person name="Shea T."/>
            <person name="Shenoy N."/>
            <person name="Sisk P."/>
            <person name="Stolte C."/>
            <person name="Sykes S."/>
            <person name="Walk T."/>
            <person name="White J."/>
            <person name="Yandava C."/>
            <person name="Klein B."/>
            <person name="McEwen J.G."/>
            <person name="Puccia R."/>
            <person name="Goldman G.H."/>
            <person name="Felipe M.S."/>
            <person name="Nino-Vega G."/>
            <person name="San-Blas G."/>
            <person name="Taylor J."/>
            <person name="Mendoza L."/>
            <person name="Galagan J."/>
            <person name="Nusbaum C."/>
            <person name="Birren B."/>
        </authorList>
    </citation>
    <scope>NUCLEOTIDE SEQUENCE [LARGE SCALE GENOMIC DNA]</scope>
    <source>
        <strain evidence="2">H88</strain>
    </source>
</reference>
<dbReference type="HOGENOM" id="CLU_1146905_0_0_1"/>
<accession>F0U5U5</accession>
<name>F0U5U5_AJEC8</name>
<dbReference type="EMBL" id="DS990636">
    <property type="protein sequence ID" value="EGC42180.1"/>
    <property type="molecule type" value="Genomic_DNA"/>
</dbReference>
<sequence>MVSASLNCWPVFQAYQTPDTEVALDMGALGGPLVRMGCNTLYSPARLLGYCKRGTKRVQSAGAATAAINKDVLQRTRSLRPAVTPPYIPRYSIYLTILRAYRPLPDFAKLNSSILLASPLSSPLRVPSAQQFLASSFAPYRIDRIPNPSSPSNLSFYRSLLIDVPSGPAVSSVLLAILPPCHIALLVVPHPRSFLRHSPSIVSLTAPLLSPSSRRPGNGHPAFVPRPPFKCASESSVLRLQG</sequence>
<dbReference type="Proteomes" id="UP000008142">
    <property type="component" value="Unassembled WGS sequence"/>
</dbReference>